<dbReference type="EMBL" id="LAZL01000010">
    <property type="protein sequence ID" value="KMT65607.1"/>
    <property type="molecule type" value="Genomic_DNA"/>
</dbReference>
<dbReference type="PATRIC" id="fig|1513271.3.peg.1608"/>
<organism evidence="6 7">
    <name type="scientific">Catenovulum maritimum</name>
    <dbReference type="NCBI Taxonomy" id="1513271"/>
    <lineage>
        <taxon>Bacteria</taxon>
        <taxon>Pseudomonadati</taxon>
        <taxon>Pseudomonadota</taxon>
        <taxon>Gammaproteobacteria</taxon>
        <taxon>Alteromonadales</taxon>
        <taxon>Alteromonadaceae</taxon>
        <taxon>Catenovulum</taxon>
    </lineage>
</organism>
<proteinExistence type="inferred from homology"/>
<dbReference type="Gene3D" id="3.30.360.10">
    <property type="entry name" value="Dihydrodipicolinate Reductase, domain 2"/>
    <property type="match status" value="1"/>
</dbReference>
<dbReference type="STRING" id="1513271.XM47_07875"/>
<evidence type="ECO:0000256" key="3">
    <source>
        <dbReference type="ARBA" id="ARBA00023002"/>
    </source>
</evidence>
<dbReference type="OrthoDB" id="9774191at2"/>
<feature type="domain" description="Gfo/Idh/MocA-like oxidoreductase N-terminal" evidence="4">
    <location>
        <begin position="4"/>
        <end position="120"/>
    </location>
</feature>
<dbReference type="InterPro" id="IPR050984">
    <property type="entry name" value="Gfo/Idh/MocA_domain"/>
</dbReference>
<comment type="caution">
    <text evidence="6">The sequence shown here is derived from an EMBL/GenBank/DDBJ whole genome shotgun (WGS) entry which is preliminary data.</text>
</comment>
<gene>
    <name evidence="6" type="ORF">XM47_07875</name>
</gene>
<keyword evidence="2" id="KW-0732">Signal</keyword>
<dbReference type="Gene3D" id="3.40.50.720">
    <property type="entry name" value="NAD(P)-binding Rossmann-like Domain"/>
    <property type="match status" value="1"/>
</dbReference>
<dbReference type="SUPFAM" id="SSF51735">
    <property type="entry name" value="NAD(P)-binding Rossmann-fold domains"/>
    <property type="match status" value="1"/>
</dbReference>
<feature type="domain" description="GFO/IDH/MocA-like oxidoreductase" evidence="5">
    <location>
        <begin position="131"/>
        <end position="247"/>
    </location>
</feature>
<evidence type="ECO:0000313" key="7">
    <source>
        <dbReference type="Proteomes" id="UP000037600"/>
    </source>
</evidence>
<evidence type="ECO:0000259" key="4">
    <source>
        <dbReference type="Pfam" id="PF01408"/>
    </source>
</evidence>
<dbReference type="GO" id="GO:0000166">
    <property type="term" value="F:nucleotide binding"/>
    <property type="evidence" value="ECO:0007669"/>
    <property type="project" value="InterPro"/>
</dbReference>
<keyword evidence="3" id="KW-0560">Oxidoreductase</keyword>
<dbReference type="SUPFAM" id="SSF55347">
    <property type="entry name" value="Glyceraldehyde-3-phosphate dehydrogenase-like, C-terminal domain"/>
    <property type="match status" value="1"/>
</dbReference>
<protein>
    <submittedName>
        <fullName evidence="6">Dehydrogenase</fullName>
    </submittedName>
</protein>
<evidence type="ECO:0000313" key="6">
    <source>
        <dbReference type="EMBL" id="KMT65607.1"/>
    </source>
</evidence>
<evidence type="ECO:0000256" key="2">
    <source>
        <dbReference type="ARBA" id="ARBA00022729"/>
    </source>
</evidence>
<accession>A0A0J8GSA9</accession>
<reference evidence="6 7" key="1">
    <citation type="submission" date="2015-04" db="EMBL/GenBank/DDBJ databases">
        <title>Draft Genome Sequence of the Novel Agar-Digesting Marine Bacterium Q1.</title>
        <authorList>
            <person name="Li Y."/>
            <person name="Li D."/>
            <person name="Chen G."/>
            <person name="Du Z."/>
        </authorList>
    </citation>
    <scope>NUCLEOTIDE SEQUENCE [LARGE SCALE GENOMIC DNA]</scope>
    <source>
        <strain evidence="6 7">Q1</strain>
    </source>
</reference>
<dbReference type="RefSeq" id="WP_048691409.1">
    <property type="nucleotide sequence ID" value="NZ_KQ130487.1"/>
</dbReference>
<dbReference type="GO" id="GO:0016491">
    <property type="term" value="F:oxidoreductase activity"/>
    <property type="evidence" value="ECO:0007669"/>
    <property type="project" value="UniProtKB-KW"/>
</dbReference>
<evidence type="ECO:0000256" key="1">
    <source>
        <dbReference type="ARBA" id="ARBA00010928"/>
    </source>
</evidence>
<dbReference type="PANTHER" id="PTHR22604">
    <property type="entry name" value="OXIDOREDUCTASES"/>
    <property type="match status" value="1"/>
</dbReference>
<dbReference type="PANTHER" id="PTHR22604:SF105">
    <property type="entry name" value="TRANS-1,2-DIHYDROBENZENE-1,2-DIOL DEHYDROGENASE"/>
    <property type="match status" value="1"/>
</dbReference>
<dbReference type="Pfam" id="PF22725">
    <property type="entry name" value="GFO_IDH_MocA_C3"/>
    <property type="match status" value="1"/>
</dbReference>
<name>A0A0J8GSA9_9ALTE</name>
<dbReference type="InterPro" id="IPR055170">
    <property type="entry name" value="GFO_IDH_MocA-like_dom"/>
</dbReference>
<dbReference type="InterPro" id="IPR000683">
    <property type="entry name" value="Gfo/Idh/MocA-like_OxRdtase_N"/>
</dbReference>
<dbReference type="AlphaFoldDB" id="A0A0J8GSA9"/>
<keyword evidence="7" id="KW-1185">Reference proteome</keyword>
<sequence length="321" mass="36008">MEIFNWGLIGPGRIAHQFAKALNADFVGRLYAVASNNAQRSKDFSQQYQAQVSYHNYADLLADPKVDAVYIATPHNFHYEQIKQCLMANKAVLCEKPLTVNYEQAKELTELAKNRNLFLMEAMWSLYLPIYQTVNNWIKSGAIGEVKLIHSTFGFAVPRNESDRLLNPDLAGGVLLDMGIYCVATAQWFSASYPSKIQASGLIGSTGVDELTMVNLTYPDNKFAQFSCNFLTQTDNSLYINGTKGRIKIDDMFWAGTTASLIVDDTTTRVTKPHAETGFEYEIAEAESCIKQKKLESSIVSHKETLQNMKIMETVLQQLKP</sequence>
<dbReference type="Proteomes" id="UP000037600">
    <property type="component" value="Unassembled WGS sequence"/>
</dbReference>
<dbReference type="InterPro" id="IPR036291">
    <property type="entry name" value="NAD(P)-bd_dom_sf"/>
</dbReference>
<evidence type="ECO:0000259" key="5">
    <source>
        <dbReference type="Pfam" id="PF22725"/>
    </source>
</evidence>
<comment type="similarity">
    <text evidence="1">Belongs to the Gfo/Idh/MocA family.</text>
</comment>
<dbReference type="Pfam" id="PF01408">
    <property type="entry name" value="GFO_IDH_MocA"/>
    <property type="match status" value="1"/>
</dbReference>